<accession>A0AAV7UP17</accession>
<proteinExistence type="predicted"/>
<gene>
    <name evidence="2" type="ORF">NDU88_000094</name>
</gene>
<dbReference type="EMBL" id="JANPWB010000004">
    <property type="protein sequence ID" value="KAJ1190775.1"/>
    <property type="molecule type" value="Genomic_DNA"/>
</dbReference>
<sequence>MGEAVASPWGHPTPTKTASKCGPRHMGAEATKLEHRRRGSPGAGPGHWPRSGDAVTIARECRPGIRSPVVGGAALRAWAPGSWHCGRGEPFHAGAGWRREAVDPSLVCLGEDGVEALDPGHGWGRPLHRHGVTPRPPRLQVSAGPGIWGQKPQNWNTAGEDHRVLDPDTGPDPVTLSRLLESAGQA</sequence>
<comment type="caution">
    <text evidence="2">The sequence shown here is derived from an EMBL/GenBank/DDBJ whole genome shotgun (WGS) entry which is preliminary data.</text>
</comment>
<feature type="region of interest" description="Disordered" evidence="1">
    <location>
        <begin position="143"/>
        <end position="176"/>
    </location>
</feature>
<evidence type="ECO:0000313" key="2">
    <source>
        <dbReference type="EMBL" id="KAJ1190775.1"/>
    </source>
</evidence>
<evidence type="ECO:0000256" key="1">
    <source>
        <dbReference type="SAM" id="MobiDB-lite"/>
    </source>
</evidence>
<dbReference type="Proteomes" id="UP001066276">
    <property type="component" value="Chromosome 2_2"/>
</dbReference>
<dbReference type="AlphaFoldDB" id="A0AAV7UP17"/>
<keyword evidence="3" id="KW-1185">Reference proteome</keyword>
<reference evidence="2" key="1">
    <citation type="journal article" date="2022" name="bioRxiv">
        <title>Sequencing and chromosome-scale assembly of the giantPleurodeles waltlgenome.</title>
        <authorList>
            <person name="Brown T."/>
            <person name="Elewa A."/>
            <person name="Iarovenko S."/>
            <person name="Subramanian E."/>
            <person name="Araus A.J."/>
            <person name="Petzold A."/>
            <person name="Susuki M."/>
            <person name="Suzuki K.-i.T."/>
            <person name="Hayashi T."/>
            <person name="Toyoda A."/>
            <person name="Oliveira C."/>
            <person name="Osipova E."/>
            <person name="Leigh N.D."/>
            <person name="Simon A."/>
            <person name="Yun M.H."/>
        </authorList>
    </citation>
    <scope>NUCLEOTIDE SEQUENCE</scope>
    <source>
        <strain evidence="2">20211129_DDA</strain>
        <tissue evidence="2">Liver</tissue>
    </source>
</reference>
<feature type="region of interest" description="Disordered" evidence="1">
    <location>
        <begin position="1"/>
        <end position="52"/>
    </location>
</feature>
<organism evidence="2 3">
    <name type="scientific">Pleurodeles waltl</name>
    <name type="common">Iberian ribbed newt</name>
    <dbReference type="NCBI Taxonomy" id="8319"/>
    <lineage>
        <taxon>Eukaryota</taxon>
        <taxon>Metazoa</taxon>
        <taxon>Chordata</taxon>
        <taxon>Craniata</taxon>
        <taxon>Vertebrata</taxon>
        <taxon>Euteleostomi</taxon>
        <taxon>Amphibia</taxon>
        <taxon>Batrachia</taxon>
        <taxon>Caudata</taxon>
        <taxon>Salamandroidea</taxon>
        <taxon>Salamandridae</taxon>
        <taxon>Pleurodelinae</taxon>
        <taxon>Pleurodeles</taxon>
    </lineage>
</organism>
<evidence type="ECO:0000313" key="3">
    <source>
        <dbReference type="Proteomes" id="UP001066276"/>
    </source>
</evidence>
<name>A0AAV7UP17_PLEWA</name>
<protein>
    <submittedName>
        <fullName evidence="2">Uncharacterized protein</fullName>
    </submittedName>
</protein>